<sequence>MLLQPNTSTAVSKATIQQLTLTKTNSTDDPEASIKLFQQMASVWMSPVDRQAQIEEMENDRLALCWCRW</sequence>
<comment type="caution">
    <text evidence="1">The sequence shown here is derived from an EMBL/GenBank/DDBJ whole genome shotgun (WGS) entry which is preliminary data.</text>
</comment>
<keyword evidence="2" id="KW-1185">Reference proteome</keyword>
<proteinExistence type="predicted"/>
<dbReference type="EMBL" id="JAHKSW010000023">
    <property type="protein sequence ID" value="KAG7317742.1"/>
    <property type="molecule type" value="Genomic_DNA"/>
</dbReference>
<organism evidence="1 2">
    <name type="scientific">Hemibagrus wyckioides</name>
    <dbReference type="NCBI Taxonomy" id="337641"/>
    <lineage>
        <taxon>Eukaryota</taxon>
        <taxon>Metazoa</taxon>
        <taxon>Chordata</taxon>
        <taxon>Craniata</taxon>
        <taxon>Vertebrata</taxon>
        <taxon>Euteleostomi</taxon>
        <taxon>Actinopterygii</taxon>
        <taxon>Neopterygii</taxon>
        <taxon>Teleostei</taxon>
        <taxon>Ostariophysi</taxon>
        <taxon>Siluriformes</taxon>
        <taxon>Bagridae</taxon>
        <taxon>Hemibagrus</taxon>
    </lineage>
</organism>
<dbReference type="Proteomes" id="UP000824219">
    <property type="component" value="Linkage Group LG23"/>
</dbReference>
<protein>
    <submittedName>
        <fullName evidence="1">Uncharacterized protein</fullName>
    </submittedName>
</protein>
<accession>A0A9D3N8T5</accession>
<evidence type="ECO:0000313" key="1">
    <source>
        <dbReference type="EMBL" id="KAG7317742.1"/>
    </source>
</evidence>
<reference evidence="1 2" key="1">
    <citation type="submission" date="2021-06" db="EMBL/GenBank/DDBJ databases">
        <title>Chromosome-level genome assembly of the red-tail catfish (Hemibagrus wyckioides).</title>
        <authorList>
            <person name="Shao F."/>
        </authorList>
    </citation>
    <scope>NUCLEOTIDE SEQUENCE [LARGE SCALE GENOMIC DNA]</scope>
    <source>
        <strain evidence="1">EC202008001</strain>
        <tissue evidence="1">Blood</tissue>
    </source>
</reference>
<gene>
    <name evidence="1" type="ORF">KOW79_018777</name>
</gene>
<evidence type="ECO:0000313" key="2">
    <source>
        <dbReference type="Proteomes" id="UP000824219"/>
    </source>
</evidence>
<name>A0A9D3N8T5_9TELE</name>
<dbReference type="AlphaFoldDB" id="A0A9D3N8T5"/>